<dbReference type="InterPro" id="IPR005123">
    <property type="entry name" value="Oxoglu/Fe-dep_dioxygenase_dom"/>
</dbReference>
<dbReference type="InterPro" id="IPR026992">
    <property type="entry name" value="DIOX_N"/>
</dbReference>
<comment type="similarity">
    <text evidence="6">Belongs to the iron/ascorbate-dependent oxidoreductase family.</text>
</comment>
<keyword evidence="6" id="KW-0560">Oxidoreductase</keyword>
<dbReference type="GO" id="GO:0046872">
    <property type="term" value="F:metal ion binding"/>
    <property type="evidence" value="ECO:0007669"/>
    <property type="project" value="UniProtKB-KW"/>
</dbReference>
<dbReference type="Pfam" id="PF03171">
    <property type="entry name" value="2OG-FeII_Oxy"/>
    <property type="match status" value="1"/>
</dbReference>
<evidence type="ECO:0000259" key="7">
    <source>
        <dbReference type="PROSITE" id="PS51471"/>
    </source>
</evidence>
<dbReference type="PROSITE" id="PS51471">
    <property type="entry name" value="FE2OG_OXY"/>
    <property type="match status" value="1"/>
</dbReference>
<dbReference type="SUPFAM" id="SSF51197">
    <property type="entry name" value="Clavaminate synthase-like"/>
    <property type="match status" value="1"/>
</dbReference>
<feature type="domain" description="Fe2OG dioxygenase" evidence="7">
    <location>
        <begin position="147"/>
        <end position="266"/>
    </location>
</feature>
<sequence>MGADAAAEMIPSIALTNEVLSLDRESEEWKAVIRKVREACETYGCFFLKYENLTLELQQLLFKTTGEMFDLPLETKLQYKKPTPRQGGYVVSNPFIPLYESFGVYGEEEVRAFEKLMWPQGNPQFCEVINSINAKMLELNLQIQKMIFESFGILEYYKEKALDENIIGNLRAMKYRLPKENEEPLGLAIHVDKTIITILCQNSVQGLEILTKDGKWITLDVPKGALVVFVGDGLQAWTNGRLEAVQHRVVMSGDQERLSCGFFAIPEDGVSIEVPPQLVDEEHPLRYRSFVYSEYLAKYLANTRLDALEIYAGV</sequence>
<organism evidence="8 9">
    <name type="scientific">Camellia sinensis var. sinensis</name>
    <name type="common">China tea</name>
    <dbReference type="NCBI Taxonomy" id="542762"/>
    <lineage>
        <taxon>Eukaryota</taxon>
        <taxon>Viridiplantae</taxon>
        <taxon>Streptophyta</taxon>
        <taxon>Embryophyta</taxon>
        <taxon>Tracheophyta</taxon>
        <taxon>Spermatophyta</taxon>
        <taxon>Magnoliopsida</taxon>
        <taxon>eudicotyledons</taxon>
        <taxon>Gunneridae</taxon>
        <taxon>Pentapetalae</taxon>
        <taxon>asterids</taxon>
        <taxon>Ericales</taxon>
        <taxon>Theaceae</taxon>
        <taxon>Camellia</taxon>
    </lineage>
</organism>
<evidence type="ECO:0000256" key="5">
    <source>
        <dbReference type="ARBA" id="ARBA00076740"/>
    </source>
</evidence>
<dbReference type="InterPro" id="IPR050231">
    <property type="entry name" value="Iron_ascorbate_oxido_reductase"/>
</dbReference>
<name>A0A4S4E753_CAMSN</name>
<keyword evidence="9" id="KW-1185">Reference proteome</keyword>
<dbReference type="PANTHER" id="PTHR47990">
    <property type="entry name" value="2-OXOGLUTARATE (2OG) AND FE(II)-DEPENDENT OXYGENASE SUPERFAMILY PROTEIN-RELATED"/>
    <property type="match status" value="1"/>
</dbReference>
<dbReference type="FunFam" id="2.60.120.330:FF:000017">
    <property type="entry name" value="2-oxoglutarate-dependent dioxygenase DAO"/>
    <property type="match status" value="1"/>
</dbReference>
<keyword evidence="2 6" id="KW-0408">Iron</keyword>
<dbReference type="GO" id="GO:0016705">
    <property type="term" value="F:oxidoreductase activity, acting on paired donors, with incorporation or reduction of molecular oxygen"/>
    <property type="evidence" value="ECO:0007669"/>
    <property type="project" value="UniProtKB-ARBA"/>
</dbReference>
<evidence type="ECO:0000256" key="6">
    <source>
        <dbReference type="RuleBase" id="RU003682"/>
    </source>
</evidence>
<comment type="caution">
    <text evidence="8">The sequence shown here is derived from an EMBL/GenBank/DDBJ whole genome shotgun (WGS) entry which is preliminary data.</text>
</comment>
<proteinExistence type="inferred from homology"/>
<dbReference type="Pfam" id="PF14226">
    <property type="entry name" value="DIOX_N"/>
    <property type="match status" value="1"/>
</dbReference>
<gene>
    <name evidence="8" type="ORF">TEA_000426</name>
</gene>
<evidence type="ECO:0000256" key="4">
    <source>
        <dbReference type="ARBA" id="ARBA00074102"/>
    </source>
</evidence>
<evidence type="ECO:0000313" key="8">
    <source>
        <dbReference type="EMBL" id="THG11871.1"/>
    </source>
</evidence>
<evidence type="ECO:0000256" key="1">
    <source>
        <dbReference type="ARBA" id="ARBA00022723"/>
    </source>
</evidence>
<dbReference type="AlphaFoldDB" id="A0A4S4E753"/>
<dbReference type="EMBL" id="SDRB02006989">
    <property type="protein sequence ID" value="THG11871.1"/>
    <property type="molecule type" value="Genomic_DNA"/>
</dbReference>
<evidence type="ECO:0000256" key="3">
    <source>
        <dbReference type="ARBA" id="ARBA00054658"/>
    </source>
</evidence>
<evidence type="ECO:0000313" key="9">
    <source>
        <dbReference type="Proteomes" id="UP000306102"/>
    </source>
</evidence>
<keyword evidence="1 6" id="KW-0479">Metal-binding</keyword>
<protein>
    <recommendedName>
        <fullName evidence="4">2-oxoglutarate-dependent dioxygenase DAO</fullName>
    </recommendedName>
    <alternativeName>
        <fullName evidence="5">Protein DIOXYGENASE FOR AUXIN OXIDATION</fullName>
    </alternativeName>
</protein>
<dbReference type="STRING" id="542762.A0A4S4E753"/>
<evidence type="ECO:0000256" key="2">
    <source>
        <dbReference type="ARBA" id="ARBA00023004"/>
    </source>
</evidence>
<dbReference type="Proteomes" id="UP000306102">
    <property type="component" value="Unassembled WGS sequence"/>
</dbReference>
<comment type="function">
    <text evidence="3">2-oxoglutarate-dependent dioxygenase essential for auxin catabolism and maintenance of auxin homeostasis in reproductive organs. Catalyzes the irreversible oxidation of indole-3-acetic acid (IAA) to the biologically inactive 2-oxoindole-3-acetic acid (OxIAA).</text>
</comment>
<dbReference type="InterPro" id="IPR027443">
    <property type="entry name" value="IPNS-like_sf"/>
</dbReference>
<dbReference type="InterPro" id="IPR044861">
    <property type="entry name" value="IPNS-like_FE2OG_OXY"/>
</dbReference>
<accession>A0A4S4E753</accession>
<reference evidence="8 9" key="1">
    <citation type="journal article" date="2018" name="Proc. Natl. Acad. Sci. U.S.A.">
        <title>Draft genome sequence of Camellia sinensis var. sinensis provides insights into the evolution of the tea genome and tea quality.</title>
        <authorList>
            <person name="Wei C."/>
            <person name="Yang H."/>
            <person name="Wang S."/>
            <person name="Zhao J."/>
            <person name="Liu C."/>
            <person name="Gao L."/>
            <person name="Xia E."/>
            <person name="Lu Y."/>
            <person name="Tai Y."/>
            <person name="She G."/>
            <person name="Sun J."/>
            <person name="Cao H."/>
            <person name="Tong W."/>
            <person name="Gao Q."/>
            <person name="Li Y."/>
            <person name="Deng W."/>
            <person name="Jiang X."/>
            <person name="Wang W."/>
            <person name="Chen Q."/>
            <person name="Zhang S."/>
            <person name="Li H."/>
            <person name="Wu J."/>
            <person name="Wang P."/>
            <person name="Li P."/>
            <person name="Shi C."/>
            <person name="Zheng F."/>
            <person name="Jian J."/>
            <person name="Huang B."/>
            <person name="Shan D."/>
            <person name="Shi M."/>
            <person name="Fang C."/>
            <person name="Yue Y."/>
            <person name="Li F."/>
            <person name="Li D."/>
            <person name="Wei S."/>
            <person name="Han B."/>
            <person name="Jiang C."/>
            <person name="Yin Y."/>
            <person name="Xia T."/>
            <person name="Zhang Z."/>
            <person name="Bennetzen J.L."/>
            <person name="Zhao S."/>
            <person name="Wan X."/>
        </authorList>
    </citation>
    <scope>NUCLEOTIDE SEQUENCE [LARGE SCALE GENOMIC DNA]</scope>
    <source>
        <strain evidence="9">cv. Shuchazao</strain>
        <tissue evidence="8">Leaf</tissue>
    </source>
</reference>
<dbReference type="Gene3D" id="2.60.120.330">
    <property type="entry name" value="B-lactam Antibiotic, Isopenicillin N Synthase, Chain"/>
    <property type="match status" value="1"/>
</dbReference>